<protein>
    <submittedName>
        <fullName evidence="1">16159_t:CDS:1</fullName>
    </submittedName>
</protein>
<dbReference type="Proteomes" id="UP000789702">
    <property type="component" value="Unassembled WGS sequence"/>
</dbReference>
<evidence type="ECO:0000313" key="1">
    <source>
        <dbReference type="EMBL" id="CAG8613162.1"/>
    </source>
</evidence>
<dbReference type="EMBL" id="CAJVPU010011268">
    <property type="protein sequence ID" value="CAG8613162.1"/>
    <property type="molecule type" value="Genomic_DNA"/>
</dbReference>
<accession>A0ACA9MXK4</accession>
<proteinExistence type="predicted"/>
<sequence>FFASLVHAYLYIPNYKCPEEDALQKCLKHYVKGPTYFRKDYFAYKKDLLFNHNTRTIHFPVAFVHPLDVLDVQSAIKCGAKLNFTVIARSGGHSEENYSIGDRDCILIVDLRNMNKIFVDVTTQTALIETGNTLDTLYYGLNEYTFAFPSGECSSTGVGGIIMGGNLDWRDNYL</sequence>
<feature type="non-terminal residue" evidence="1">
    <location>
        <position position="1"/>
    </location>
</feature>
<comment type="caution">
    <text evidence="1">The sequence shown here is derived from an EMBL/GenBank/DDBJ whole genome shotgun (WGS) entry which is preliminary data.</text>
</comment>
<organism evidence="1 2">
    <name type="scientific">Dentiscutata heterogama</name>
    <dbReference type="NCBI Taxonomy" id="1316150"/>
    <lineage>
        <taxon>Eukaryota</taxon>
        <taxon>Fungi</taxon>
        <taxon>Fungi incertae sedis</taxon>
        <taxon>Mucoromycota</taxon>
        <taxon>Glomeromycotina</taxon>
        <taxon>Glomeromycetes</taxon>
        <taxon>Diversisporales</taxon>
        <taxon>Gigasporaceae</taxon>
        <taxon>Dentiscutata</taxon>
    </lineage>
</organism>
<gene>
    <name evidence="1" type="ORF">DHETER_LOCUS7715</name>
</gene>
<name>A0ACA9MXK4_9GLOM</name>
<evidence type="ECO:0000313" key="2">
    <source>
        <dbReference type="Proteomes" id="UP000789702"/>
    </source>
</evidence>
<keyword evidence="2" id="KW-1185">Reference proteome</keyword>
<reference evidence="1" key="1">
    <citation type="submission" date="2021-06" db="EMBL/GenBank/DDBJ databases">
        <authorList>
            <person name="Kallberg Y."/>
            <person name="Tangrot J."/>
            <person name="Rosling A."/>
        </authorList>
    </citation>
    <scope>NUCLEOTIDE SEQUENCE</scope>
    <source>
        <strain evidence="1">IL203A</strain>
    </source>
</reference>